<gene>
    <name evidence="1" type="ORF">GCM10023171_37580</name>
</gene>
<name>A0ABP8PW84_9MICO</name>
<protein>
    <recommendedName>
        <fullName evidence="3">RNA polymerase sigma-70 region 4 domain-containing protein</fullName>
    </recommendedName>
</protein>
<evidence type="ECO:0000313" key="1">
    <source>
        <dbReference type="EMBL" id="GAA4492454.1"/>
    </source>
</evidence>
<comment type="caution">
    <text evidence="1">The sequence shown here is derived from an EMBL/GenBank/DDBJ whole genome shotgun (WGS) entry which is preliminary data.</text>
</comment>
<evidence type="ECO:0000313" key="2">
    <source>
        <dbReference type="Proteomes" id="UP001500731"/>
    </source>
</evidence>
<dbReference type="Proteomes" id="UP001500731">
    <property type="component" value="Unassembled WGS sequence"/>
</dbReference>
<accession>A0ABP8PW84</accession>
<sequence length="80" mass="8986">MGTSISNREAIRQDLRDVAEELSAREEILERRGELIDAARSAQPPLTFREIADLVGMTERGAQKALDAYRRKHHVQALAS</sequence>
<keyword evidence="2" id="KW-1185">Reference proteome</keyword>
<proteinExistence type="predicted"/>
<reference evidence="2" key="1">
    <citation type="journal article" date="2019" name="Int. J. Syst. Evol. Microbiol.">
        <title>The Global Catalogue of Microorganisms (GCM) 10K type strain sequencing project: providing services to taxonomists for standard genome sequencing and annotation.</title>
        <authorList>
            <consortium name="The Broad Institute Genomics Platform"/>
            <consortium name="The Broad Institute Genome Sequencing Center for Infectious Disease"/>
            <person name="Wu L."/>
            <person name="Ma J."/>
        </authorList>
    </citation>
    <scope>NUCLEOTIDE SEQUENCE [LARGE SCALE GENOMIC DNA]</scope>
    <source>
        <strain evidence="2">JCM 17839</strain>
    </source>
</reference>
<dbReference type="EMBL" id="BAABGP010000037">
    <property type="protein sequence ID" value="GAA4492454.1"/>
    <property type="molecule type" value="Genomic_DNA"/>
</dbReference>
<organism evidence="1 2">
    <name type="scientific">Microbacterium panaciterrae</name>
    <dbReference type="NCBI Taxonomy" id="985759"/>
    <lineage>
        <taxon>Bacteria</taxon>
        <taxon>Bacillati</taxon>
        <taxon>Actinomycetota</taxon>
        <taxon>Actinomycetes</taxon>
        <taxon>Micrococcales</taxon>
        <taxon>Microbacteriaceae</taxon>
        <taxon>Microbacterium</taxon>
    </lineage>
</organism>
<evidence type="ECO:0008006" key="3">
    <source>
        <dbReference type="Google" id="ProtNLM"/>
    </source>
</evidence>